<reference evidence="2" key="1">
    <citation type="submission" date="2022-06" db="EMBL/GenBank/DDBJ databases">
        <title>Complete genome sequences of two strains of the flax pathogen Septoria linicola.</title>
        <authorList>
            <person name="Lapalu N."/>
            <person name="Simon A."/>
            <person name="Demenou B."/>
            <person name="Paumier D."/>
            <person name="Guillot M.-P."/>
            <person name="Gout L."/>
            <person name="Valade R."/>
        </authorList>
    </citation>
    <scope>NUCLEOTIDE SEQUENCE</scope>
    <source>
        <strain evidence="2">SE15195</strain>
    </source>
</reference>
<keyword evidence="3" id="KW-1185">Reference proteome</keyword>
<accession>A0A9Q9AYU7</accession>
<evidence type="ECO:0000256" key="1">
    <source>
        <dbReference type="SAM" id="MobiDB-lite"/>
    </source>
</evidence>
<evidence type="ECO:0000313" key="3">
    <source>
        <dbReference type="Proteomes" id="UP001056384"/>
    </source>
</evidence>
<dbReference type="AlphaFoldDB" id="A0A9Q9AYU7"/>
<gene>
    <name evidence="2" type="ORF">Slin15195_G083490</name>
</gene>
<proteinExistence type="predicted"/>
<dbReference type="OrthoDB" id="3932237at2759"/>
<sequence>MERRDSTLDVVVRLKTEQPPSPETHDPQQDLASKLDQQEQPSSSSSPPPTSLLDRLPDELLLIVWEYAVISPTPLHINCPCDSSFGGWNEAYYAEREAWEEGERSPPWQPSLTRVCRSIRADTLPMFYKYNDFRAGYCYECDTDIVMDWLRVIGKENRETMQAFFFWDENPEHDRYSPKCLKKLRRSAAVRELGGHLESTYTAQACRHDVTFGEEAGYQLDGIVRLFEDAL</sequence>
<dbReference type="EMBL" id="CP099424">
    <property type="protein sequence ID" value="USW55030.1"/>
    <property type="molecule type" value="Genomic_DNA"/>
</dbReference>
<feature type="compositionally biased region" description="Basic and acidic residues" evidence="1">
    <location>
        <begin position="1"/>
        <end position="16"/>
    </location>
</feature>
<evidence type="ECO:0000313" key="2">
    <source>
        <dbReference type="EMBL" id="USW55030.1"/>
    </source>
</evidence>
<name>A0A9Q9AYU7_9PEZI</name>
<dbReference type="Proteomes" id="UP001056384">
    <property type="component" value="Chromosome 7"/>
</dbReference>
<feature type="region of interest" description="Disordered" evidence="1">
    <location>
        <begin position="1"/>
        <end position="53"/>
    </location>
</feature>
<protein>
    <submittedName>
        <fullName evidence="2">Uncharacterized protein</fullName>
    </submittedName>
</protein>
<feature type="compositionally biased region" description="Low complexity" evidence="1">
    <location>
        <begin position="41"/>
        <end position="53"/>
    </location>
</feature>
<organism evidence="2 3">
    <name type="scientific">Septoria linicola</name>
    <dbReference type="NCBI Taxonomy" id="215465"/>
    <lineage>
        <taxon>Eukaryota</taxon>
        <taxon>Fungi</taxon>
        <taxon>Dikarya</taxon>
        <taxon>Ascomycota</taxon>
        <taxon>Pezizomycotina</taxon>
        <taxon>Dothideomycetes</taxon>
        <taxon>Dothideomycetidae</taxon>
        <taxon>Mycosphaerellales</taxon>
        <taxon>Mycosphaerellaceae</taxon>
        <taxon>Septoria</taxon>
    </lineage>
</organism>